<dbReference type="Gene3D" id="1.20.1250.20">
    <property type="entry name" value="MFS general substrate transporter like domains"/>
    <property type="match status" value="1"/>
</dbReference>
<feature type="transmembrane region" description="Helical" evidence="6">
    <location>
        <begin position="189"/>
        <end position="210"/>
    </location>
</feature>
<dbReference type="InterPro" id="IPR020846">
    <property type="entry name" value="MFS_dom"/>
</dbReference>
<comment type="similarity">
    <text evidence="2">Belongs to the major facilitator superfamily.</text>
</comment>
<keyword evidence="4 6" id="KW-1133">Transmembrane helix</keyword>
<reference evidence="9" key="1">
    <citation type="submission" date="2019-03" db="EMBL/GenBank/DDBJ databases">
        <title>Snf2 controls pulcherriminic acid biosynthesis and connects pigmentation and antifungal activity of the yeast Metschnikowia pulcherrima.</title>
        <authorList>
            <person name="Gore-Lloyd D."/>
            <person name="Sumann I."/>
            <person name="Brachmann A.O."/>
            <person name="Schneeberger K."/>
            <person name="Ortiz-Merino R.A."/>
            <person name="Moreno-Beltran M."/>
            <person name="Schlaefli M."/>
            <person name="Kirner P."/>
            <person name="Santos Kron A."/>
            <person name="Wolfe K.H."/>
            <person name="Piel J."/>
            <person name="Ahrens C.H."/>
            <person name="Henk D."/>
            <person name="Freimoser F.M."/>
        </authorList>
    </citation>
    <scope>NUCLEOTIDE SEQUENCE [LARGE SCALE GENOMIC DNA]</scope>
    <source>
        <strain evidence="9">APC 1.2</strain>
    </source>
</reference>
<feature type="transmembrane region" description="Helical" evidence="6">
    <location>
        <begin position="391"/>
        <end position="410"/>
    </location>
</feature>
<dbReference type="EMBL" id="CP034457">
    <property type="protein sequence ID" value="QBM87933.1"/>
    <property type="molecule type" value="Genomic_DNA"/>
</dbReference>
<dbReference type="AlphaFoldDB" id="A0A4V1AE45"/>
<evidence type="ECO:0000259" key="7">
    <source>
        <dbReference type="PROSITE" id="PS50850"/>
    </source>
</evidence>
<evidence type="ECO:0000313" key="9">
    <source>
        <dbReference type="Proteomes" id="UP000292447"/>
    </source>
</evidence>
<protein>
    <submittedName>
        <fullName evidence="8">Major Facilitator Superfamily protein</fullName>
    </submittedName>
</protein>
<dbReference type="Proteomes" id="UP000292447">
    <property type="component" value="Chromosome II"/>
</dbReference>
<dbReference type="InterPro" id="IPR036259">
    <property type="entry name" value="MFS_trans_sf"/>
</dbReference>
<feature type="transmembrane region" description="Helical" evidence="6">
    <location>
        <begin position="319"/>
        <end position="341"/>
    </location>
</feature>
<evidence type="ECO:0000256" key="2">
    <source>
        <dbReference type="ARBA" id="ARBA00008335"/>
    </source>
</evidence>
<dbReference type="CDD" id="cd17502">
    <property type="entry name" value="MFS_Azr1_MDR_like"/>
    <property type="match status" value="1"/>
</dbReference>
<dbReference type="Pfam" id="PF07690">
    <property type="entry name" value="MFS_1"/>
    <property type="match status" value="1"/>
</dbReference>
<feature type="transmembrane region" description="Helical" evidence="6">
    <location>
        <begin position="257"/>
        <end position="276"/>
    </location>
</feature>
<evidence type="ECO:0000256" key="6">
    <source>
        <dbReference type="SAM" id="Phobius"/>
    </source>
</evidence>
<dbReference type="GO" id="GO:0022857">
    <property type="term" value="F:transmembrane transporter activity"/>
    <property type="evidence" value="ECO:0007669"/>
    <property type="project" value="InterPro"/>
</dbReference>
<accession>A0A4V1AE45</accession>
<comment type="subcellular location">
    <subcellularLocation>
        <location evidence="1">Membrane</location>
        <topology evidence="1">Multi-pass membrane protein</topology>
    </subcellularLocation>
</comment>
<proteinExistence type="inferred from homology"/>
<evidence type="ECO:0000256" key="5">
    <source>
        <dbReference type="ARBA" id="ARBA00023136"/>
    </source>
</evidence>
<evidence type="ECO:0000313" key="8">
    <source>
        <dbReference type="EMBL" id="QBM87933.1"/>
    </source>
</evidence>
<feature type="transmembrane region" description="Helical" evidence="6">
    <location>
        <begin position="216"/>
        <end position="237"/>
    </location>
</feature>
<dbReference type="SUPFAM" id="SSF103473">
    <property type="entry name" value="MFS general substrate transporter"/>
    <property type="match status" value="1"/>
</dbReference>
<feature type="transmembrane region" description="Helical" evidence="6">
    <location>
        <begin position="288"/>
        <end position="307"/>
    </location>
</feature>
<feature type="transmembrane region" description="Helical" evidence="6">
    <location>
        <begin position="453"/>
        <end position="474"/>
    </location>
</feature>
<dbReference type="PROSITE" id="PS50850">
    <property type="entry name" value="MFS"/>
    <property type="match status" value="1"/>
</dbReference>
<dbReference type="InterPro" id="IPR011701">
    <property type="entry name" value="MFS"/>
</dbReference>
<feature type="transmembrane region" description="Helical" evidence="6">
    <location>
        <begin position="63"/>
        <end position="89"/>
    </location>
</feature>
<keyword evidence="5 6" id="KW-0472">Membrane</keyword>
<feature type="transmembrane region" description="Helical" evidence="6">
    <location>
        <begin position="101"/>
        <end position="120"/>
    </location>
</feature>
<feature type="transmembrane region" description="Helical" evidence="6">
    <location>
        <begin position="537"/>
        <end position="555"/>
    </location>
</feature>
<dbReference type="PANTHER" id="PTHR23501">
    <property type="entry name" value="MAJOR FACILITATOR SUPERFAMILY"/>
    <property type="match status" value="1"/>
</dbReference>
<organism evidence="8 9">
    <name type="scientific">Metschnikowia aff. pulcherrima</name>
    <dbReference type="NCBI Taxonomy" id="2163413"/>
    <lineage>
        <taxon>Eukaryota</taxon>
        <taxon>Fungi</taxon>
        <taxon>Dikarya</taxon>
        <taxon>Ascomycota</taxon>
        <taxon>Saccharomycotina</taxon>
        <taxon>Pichiomycetes</taxon>
        <taxon>Metschnikowiaceae</taxon>
        <taxon>Metschnikowia</taxon>
    </lineage>
</organism>
<feature type="domain" description="Major facilitator superfamily (MFS) profile" evidence="7">
    <location>
        <begin position="66"/>
        <end position="560"/>
    </location>
</feature>
<evidence type="ECO:0000256" key="3">
    <source>
        <dbReference type="ARBA" id="ARBA00022692"/>
    </source>
</evidence>
<gene>
    <name evidence="8" type="primary">MPUL0B11470</name>
    <name evidence="8" type="ORF">METSCH_B11470</name>
</gene>
<feature type="transmembrane region" description="Helical" evidence="6">
    <location>
        <begin position="132"/>
        <end position="150"/>
    </location>
</feature>
<feature type="transmembrane region" description="Helical" evidence="6">
    <location>
        <begin position="361"/>
        <end position="382"/>
    </location>
</feature>
<evidence type="ECO:0000256" key="1">
    <source>
        <dbReference type="ARBA" id="ARBA00004141"/>
    </source>
</evidence>
<feature type="transmembrane region" description="Helical" evidence="6">
    <location>
        <begin position="156"/>
        <end position="177"/>
    </location>
</feature>
<keyword evidence="3 6" id="KW-0812">Transmembrane</keyword>
<name>A0A4V1AE45_9ASCO</name>
<feature type="transmembrane region" description="Helical" evidence="6">
    <location>
        <begin position="422"/>
        <end position="441"/>
    </location>
</feature>
<sequence>MTLELVLIEKSTTRHEGSDLITSVSGTPGKSDLDERNEAKTFVQSHAGDGTNASDQYVHGMRLVAVLFSVVIALFIVALDQTIMSTILTTVSAEFDSFSKVGWITSAYMLPMVCLAPLYGKISIAFGRKYTACVGIVVFEIGLLICALANSMDMLIGGRVIQGLGGSAVQAMVVVIISEAVPINKRPQAMTLIGTTFSIASVCGPFVGGAFTTHVTWRWCFYINLPLGAIALTLLLLVFHPPRPQGNLKTKLSKIDYLGTFLIASGLVLVLLAVTFGGNEYPWRSGAIISLFTTGGAILAVFAYYNFFVSTSPLILKEFVTSAQVMASAFAAFLNFAYFMSLETYLAIYFQVIYNASAWQSGVYLLPLVVTVSVASVVNGFFIKFTSYTKISMMISGVLSPIGVGVLLLLGTHTSTGTRVGLLIPAGIAVGLSFQTTLLSAQLKAPGHVPGSMILVITFVNFMRTLGGVIGVIMSQLMLMERGTHYITEAIRTHPQYTALASVPAKTLLSSPKAIWLLPSEARDLVLDSFMKALNDVFYLNLAFACLMFVAACFTTNRRIPKANQIAHAKENGEECSVVEYVELGSD</sequence>
<dbReference type="PRINTS" id="PR01036">
    <property type="entry name" value="TCRTETB"/>
</dbReference>
<dbReference type="PANTHER" id="PTHR23501:SF198">
    <property type="entry name" value="AZOLE RESISTANCE PROTEIN 1-RELATED"/>
    <property type="match status" value="1"/>
</dbReference>
<dbReference type="STRING" id="2163413.A0A4V1AE45"/>
<dbReference type="GO" id="GO:0005886">
    <property type="term" value="C:plasma membrane"/>
    <property type="evidence" value="ECO:0007669"/>
    <property type="project" value="TreeGrafter"/>
</dbReference>
<evidence type="ECO:0000256" key="4">
    <source>
        <dbReference type="ARBA" id="ARBA00022989"/>
    </source>
</evidence>
<keyword evidence="9" id="KW-1185">Reference proteome</keyword>